<dbReference type="SUPFAM" id="SSF53098">
    <property type="entry name" value="Ribonuclease H-like"/>
    <property type="match status" value="1"/>
</dbReference>
<dbReference type="GO" id="GO:0004523">
    <property type="term" value="F:RNA-DNA hybrid ribonuclease activity"/>
    <property type="evidence" value="ECO:0007669"/>
    <property type="project" value="InterPro"/>
</dbReference>
<dbReference type="PROSITE" id="PS50879">
    <property type="entry name" value="RNASE_H_1"/>
    <property type="match status" value="1"/>
</dbReference>
<dbReference type="Gramene" id="C.cajan_15544.t">
    <property type="protein sequence ID" value="C.cajan_15544.t.cds1"/>
    <property type="gene ID" value="C.cajan_15544"/>
</dbReference>
<organism evidence="2 3">
    <name type="scientific">Cajanus cajan</name>
    <name type="common">Pigeon pea</name>
    <name type="synonym">Cajanus indicus</name>
    <dbReference type="NCBI Taxonomy" id="3821"/>
    <lineage>
        <taxon>Eukaryota</taxon>
        <taxon>Viridiplantae</taxon>
        <taxon>Streptophyta</taxon>
        <taxon>Embryophyta</taxon>
        <taxon>Tracheophyta</taxon>
        <taxon>Spermatophyta</taxon>
        <taxon>Magnoliopsida</taxon>
        <taxon>eudicotyledons</taxon>
        <taxon>Gunneridae</taxon>
        <taxon>Pentapetalae</taxon>
        <taxon>rosids</taxon>
        <taxon>fabids</taxon>
        <taxon>Fabales</taxon>
        <taxon>Fabaceae</taxon>
        <taxon>Papilionoideae</taxon>
        <taxon>50 kb inversion clade</taxon>
        <taxon>NPAAA clade</taxon>
        <taxon>indigoferoid/millettioid clade</taxon>
        <taxon>Phaseoleae</taxon>
        <taxon>Cajanus</taxon>
    </lineage>
</organism>
<dbReference type="PANTHER" id="PTHR47723:SF19">
    <property type="entry name" value="POLYNUCLEOTIDYL TRANSFERASE, RIBONUCLEASE H-LIKE SUPERFAMILY PROTEIN"/>
    <property type="match status" value="1"/>
</dbReference>
<reference evidence="2 3" key="1">
    <citation type="journal article" date="2012" name="Nat. Biotechnol.">
        <title>Draft genome sequence of pigeonpea (Cajanus cajan), an orphan legume crop of resource-poor farmers.</title>
        <authorList>
            <person name="Varshney R.K."/>
            <person name="Chen W."/>
            <person name="Li Y."/>
            <person name="Bharti A.K."/>
            <person name="Saxena R.K."/>
            <person name="Schlueter J.A."/>
            <person name="Donoghue M.T."/>
            <person name="Azam S."/>
            <person name="Fan G."/>
            <person name="Whaley A.M."/>
            <person name="Farmer A.D."/>
            <person name="Sheridan J."/>
            <person name="Iwata A."/>
            <person name="Tuteja R."/>
            <person name="Penmetsa R.V."/>
            <person name="Wu W."/>
            <person name="Upadhyaya H.D."/>
            <person name="Yang S.P."/>
            <person name="Shah T."/>
            <person name="Saxena K.B."/>
            <person name="Michael T."/>
            <person name="McCombie W.R."/>
            <person name="Yang B."/>
            <person name="Zhang G."/>
            <person name="Yang H."/>
            <person name="Wang J."/>
            <person name="Spillane C."/>
            <person name="Cook D.R."/>
            <person name="May G.D."/>
            <person name="Xu X."/>
            <person name="Jackson S.A."/>
        </authorList>
    </citation>
    <scope>NUCLEOTIDE SEQUENCE [LARGE SCALE GENOMIC DNA]</scope>
    <source>
        <strain evidence="3">cv. Asha</strain>
    </source>
</reference>
<dbReference type="InterPro" id="IPR012337">
    <property type="entry name" value="RNaseH-like_sf"/>
</dbReference>
<sequence length="219" mass="24782">MVLWEIWLARNSFLFKNNKIPTHVIASRTWGLYGLILRTFRQLAVHQEERWVPCLLPSLAQVVIHVDGSVLGSPGPAGYGGLCRDNSGRWQCGFYGNAGITDNLHAELRAIQKGLMIAWQRNFRNVICVFDSLNAINLVLGSREPFHRYAMLVLEIKDLLGRERRTSLMHSLREGNQYADFLSKWGPNCGNELVIIDDIPVGLQPLLQVDSSGVLFRRV</sequence>
<dbReference type="GO" id="GO:0003676">
    <property type="term" value="F:nucleic acid binding"/>
    <property type="evidence" value="ECO:0007669"/>
    <property type="project" value="InterPro"/>
</dbReference>
<dbReference type="OMA" id="YGNAGIT"/>
<dbReference type="InterPro" id="IPR036397">
    <property type="entry name" value="RNaseH_sf"/>
</dbReference>
<proteinExistence type="predicted"/>
<gene>
    <name evidence="2" type="ORF">KK1_015990</name>
</gene>
<dbReference type="CDD" id="cd06222">
    <property type="entry name" value="RNase_H_like"/>
    <property type="match status" value="1"/>
</dbReference>
<protein>
    <submittedName>
        <fullName evidence="2">Ribonuclease H protein At1g65750 family</fullName>
    </submittedName>
</protein>
<dbReference type="InterPro" id="IPR002156">
    <property type="entry name" value="RNaseH_domain"/>
</dbReference>
<accession>A0A151T383</accession>
<dbReference type="Gene3D" id="3.30.420.10">
    <property type="entry name" value="Ribonuclease H-like superfamily/Ribonuclease H"/>
    <property type="match status" value="1"/>
</dbReference>
<evidence type="ECO:0000313" key="3">
    <source>
        <dbReference type="Proteomes" id="UP000075243"/>
    </source>
</evidence>
<dbReference type="Pfam" id="PF13456">
    <property type="entry name" value="RVT_3"/>
    <property type="match status" value="1"/>
</dbReference>
<evidence type="ECO:0000259" key="1">
    <source>
        <dbReference type="PROSITE" id="PS50879"/>
    </source>
</evidence>
<dbReference type="AlphaFoldDB" id="A0A151T383"/>
<feature type="domain" description="RNase H type-1" evidence="1">
    <location>
        <begin position="58"/>
        <end position="188"/>
    </location>
</feature>
<name>A0A151T383_CAJCA</name>
<dbReference type="PANTHER" id="PTHR47723">
    <property type="entry name" value="OS05G0353850 PROTEIN"/>
    <property type="match status" value="1"/>
</dbReference>
<dbReference type="InterPro" id="IPR044730">
    <property type="entry name" value="RNase_H-like_dom_plant"/>
</dbReference>
<keyword evidence="3" id="KW-1185">Reference proteome</keyword>
<dbReference type="Proteomes" id="UP000075243">
    <property type="component" value="Chromosome 8"/>
</dbReference>
<evidence type="ECO:0000313" key="2">
    <source>
        <dbReference type="EMBL" id="KYP61499.1"/>
    </source>
</evidence>
<dbReference type="EMBL" id="CM003610">
    <property type="protein sequence ID" value="KYP61499.1"/>
    <property type="molecule type" value="Genomic_DNA"/>
</dbReference>
<dbReference type="InterPro" id="IPR053151">
    <property type="entry name" value="RNase_H-like"/>
</dbReference>